<dbReference type="OrthoDB" id="9131407at2"/>
<dbReference type="RefSeq" id="WP_063497012.1">
    <property type="nucleotide sequence ID" value="NZ_CP014578.1"/>
</dbReference>
<evidence type="ECO:0000313" key="3">
    <source>
        <dbReference type="EMBL" id="ANB73635.1"/>
    </source>
</evidence>
<evidence type="ECO:0000256" key="2">
    <source>
        <dbReference type="SAM" id="Phobius"/>
    </source>
</evidence>
<dbReference type="AlphaFoldDB" id="A0A160FM43"/>
<accession>A0A160FM43</accession>
<keyword evidence="2" id="KW-0472">Membrane</keyword>
<feature type="region of interest" description="Disordered" evidence="1">
    <location>
        <begin position="1"/>
        <end position="24"/>
    </location>
</feature>
<reference evidence="3 4" key="1">
    <citation type="journal article" date="2016" name="Gene">
        <title>PacBio SMRT assembly of a complex multi-replicon genome reveals chlorocatechol degradative operon in a region of genome plasticity.</title>
        <authorList>
            <person name="Ricker N."/>
            <person name="Shen S.Y."/>
            <person name="Goordial J."/>
            <person name="Jin S."/>
            <person name="Fulthorpe R.R."/>
        </authorList>
    </citation>
    <scope>NUCLEOTIDE SEQUENCE [LARGE SCALE GENOMIC DNA]</scope>
    <source>
        <strain evidence="3 4">OLGA172</strain>
    </source>
</reference>
<name>A0A160FM43_9BURK</name>
<dbReference type="Proteomes" id="UP000076852">
    <property type="component" value="Chromosome 1"/>
</dbReference>
<feature type="transmembrane region" description="Helical" evidence="2">
    <location>
        <begin position="93"/>
        <end position="114"/>
    </location>
</feature>
<sequence length="266" mass="28835">MSTQPSKKTLTSVSQQSSKTEEVTSRPSLPAIPLAAVVISGFALTGAIFLWLLRNAGHAYRLGYLLGFGFQPDALPWSADDLIYLGYYAQEDYLVPLLGLFVVFAVLLAVVFVASNLVKGRAARKQAAKPAKVNEAESINLVTTEVMFFWVAAIVIFVLLMCSVAPLGLLGPVRNRGENDAVKAMAAIRQWDLGEMTAHQMKFVEIVRDKAGLVSGVPISCTEKLCAIYSPVGPIHAHTVPLTDIISWSTIELENVPLNERGVQAH</sequence>
<gene>
    <name evidence="3" type="ORF">AYM40_15665</name>
</gene>
<feature type="compositionally biased region" description="Polar residues" evidence="1">
    <location>
        <begin position="1"/>
        <end position="18"/>
    </location>
</feature>
<keyword evidence="2" id="KW-1133">Transmembrane helix</keyword>
<proteinExistence type="predicted"/>
<dbReference type="KEGG" id="buz:AYM40_15665"/>
<feature type="transmembrane region" description="Helical" evidence="2">
    <location>
        <begin position="31"/>
        <end position="53"/>
    </location>
</feature>
<organism evidence="3 4">
    <name type="scientific">Paraburkholderia phytofirmans OLGA172</name>
    <dbReference type="NCBI Taxonomy" id="1417228"/>
    <lineage>
        <taxon>Bacteria</taxon>
        <taxon>Pseudomonadati</taxon>
        <taxon>Pseudomonadota</taxon>
        <taxon>Betaproteobacteria</taxon>
        <taxon>Burkholderiales</taxon>
        <taxon>Burkholderiaceae</taxon>
        <taxon>Paraburkholderia</taxon>
    </lineage>
</organism>
<feature type="transmembrane region" description="Helical" evidence="2">
    <location>
        <begin position="147"/>
        <end position="170"/>
    </location>
</feature>
<evidence type="ECO:0000313" key="4">
    <source>
        <dbReference type="Proteomes" id="UP000076852"/>
    </source>
</evidence>
<keyword evidence="4" id="KW-1185">Reference proteome</keyword>
<evidence type="ECO:0000256" key="1">
    <source>
        <dbReference type="SAM" id="MobiDB-lite"/>
    </source>
</evidence>
<keyword evidence="2" id="KW-0812">Transmembrane</keyword>
<protein>
    <submittedName>
        <fullName evidence="3">Uncharacterized protein</fullName>
    </submittedName>
</protein>
<dbReference type="EMBL" id="CP014578">
    <property type="protein sequence ID" value="ANB73635.1"/>
    <property type="molecule type" value="Genomic_DNA"/>
</dbReference>